<comment type="caution">
    <text evidence="4">The sequence shown here is derived from an EMBL/GenBank/DDBJ whole genome shotgun (WGS) entry which is preliminary data.</text>
</comment>
<dbReference type="AlphaFoldDB" id="A0A3D8HDM1"/>
<dbReference type="Proteomes" id="UP000256321">
    <property type="component" value="Unassembled WGS sequence"/>
</dbReference>
<feature type="chain" id="PRO_5017644969" evidence="1">
    <location>
        <begin position="23"/>
        <end position="513"/>
    </location>
</feature>
<accession>A0A3D8HDM1</accession>
<dbReference type="PROSITE" id="PS51257">
    <property type="entry name" value="PROKAR_LIPOPROTEIN"/>
    <property type="match status" value="1"/>
</dbReference>
<evidence type="ECO:0000313" key="4">
    <source>
        <dbReference type="EMBL" id="RDU49075.1"/>
    </source>
</evidence>
<keyword evidence="6" id="KW-1185">Reference proteome</keyword>
<feature type="domain" description="BIG2" evidence="2">
    <location>
        <begin position="34"/>
        <end position="110"/>
    </location>
</feature>
<organism evidence="4 5">
    <name type="scientific">Parabacteroides acidifaciens</name>
    <dbReference type="NCBI Taxonomy" id="2290935"/>
    <lineage>
        <taxon>Bacteria</taxon>
        <taxon>Pseudomonadati</taxon>
        <taxon>Bacteroidota</taxon>
        <taxon>Bacteroidia</taxon>
        <taxon>Bacteroidales</taxon>
        <taxon>Tannerellaceae</taxon>
        <taxon>Parabacteroides</taxon>
    </lineage>
</organism>
<feature type="signal peptide" evidence="1">
    <location>
        <begin position="1"/>
        <end position="22"/>
    </location>
</feature>
<gene>
    <name evidence="4" type="ORF">DWU89_10935</name>
    <name evidence="3" type="ORF">H8784_10665</name>
</gene>
<evidence type="ECO:0000313" key="3">
    <source>
        <dbReference type="EMBL" id="MBC8602176.1"/>
    </source>
</evidence>
<dbReference type="SUPFAM" id="SSF82171">
    <property type="entry name" value="DPP6 N-terminal domain-like"/>
    <property type="match status" value="1"/>
</dbReference>
<dbReference type="EMBL" id="QREV01000023">
    <property type="protein sequence ID" value="RDU49075.1"/>
    <property type="molecule type" value="Genomic_DNA"/>
</dbReference>
<name>A0A3D8HDM1_9BACT</name>
<evidence type="ECO:0000313" key="5">
    <source>
        <dbReference type="Proteomes" id="UP000256321"/>
    </source>
</evidence>
<dbReference type="Gene3D" id="2.60.40.1080">
    <property type="match status" value="1"/>
</dbReference>
<dbReference type="InterPro" id="IPR008964">
    <property type="entry name" value="Invasin/intimin_cell_adhesion"/>
</dbReference>
<proteinExistence type="predicted"/>
<protein>
    <submittedName>
        <fullName evidence="3">Ig domain-containing protein</fullName>
    </submittedName>
</protein>
<evidence type="ECO:0000259" key="2">
    <source>
        <dbReference type="SMART" id="SM00635"/>
    </source>
</evidence>
<dbReference type="EMBL" id="JACRTI010000023">
    <property type="protein sequence ID" value="MBC8602176.1"/>
    <property type="molecule type" value="Genomic_DNA"/>
</dbReference>
<sequence length="513" mass="55682">MKKFKFALLAFMTALVTFGFTACSDDDDEVKDVPVTGITVSPTTLALKTGTTGTLTATIVPGDASNTTVTWSSSAESVATVDKGVVTAVAEGTATITVKTDDGSFTATCDVTVTSDAPAFDESKYHFDLFLTVGKHGGMSSKNTTIVNSISKLTADMGTITVKGEGTELGDYSMESISRGKYYYQIPSSNDAFVKYQIKENKVVETAKVPFKTNTYKVRSYTHAWIDDNTLVIMAANGDASKVLWTKLNAGNMSIIEEGTLDILLPESEVEGEVTKKFTTSGILTYNEKAGKLYYFYFGKNGLSGKSGKTTTAFYTAVLDPSTLAVESNKRNSLVQEMAGSAYGELMQNCIMYDENGNLYLAAFSDKNDIEEGHLLRINNGETDFDPTYEGYPNADGKLLTLQYLGNGKALAYARNDASGTAIDSYSHYYSIIDLATGERTRLSYNGKELAYSGGRFSQRSVLFNEKAYFGVNTEADANAVIYIYDTKTGTVEKGAEVAGEFYFDMIRVIEND</sequence>
<reference evidence="3 6" key="2">
    <citation type="submission" date="2020-08" db="EMBL/GenBank/DDBJ databases">
        <title>Genome public.</title>
        <authorList>
            <person name="Liu C."/>
            <person name="Sun Q."/>
        </authorList>
    </citation>
    <scope>NUCLEOTIDE SEQUENCE [LARGE SCALE GENOMIC DNA]</scope>
    <source>
        <strain evidence="3 6">426_9</strain>
    </source>
</reference>
<dbReference type="Proteomes" id="UP000629596">
    <property type="component" value="Unassembled WGS sequence"/>
</dbReference>
<reference evidence="4 5" key="1">
    <citation type="submission" date="2018-07" db="EMBL/GenBank/DDBJ databases">
        <title>Parabacteroides acidifaciens nov. sp., isolated from human feces.</title>
        <authorList>
            <person name="Wang Y.J."/>
        </authorList>
    </citation>
    <scope>NUCLEOTIDE SEQUENCE [LARGE SCALE GENOMIC DNA]</scope>
    <source>
        <strain evidence="4 5">426-9</strain>
    </source>
</reference>
<dbReference type="Pfam" id="PF02368">
    <property type="entry name" value="Big_2"/>
    <property type="match status" value="1"/>
</dbReference>
<keyword evidence="1" id="KW-0732">Signal</keyword>
<evidence type="ECO:0000313" key="6">
    <source>
        <dbReference type="Proteomes" id="UP000629596"/>
    </source>
</evidence>
<dbReference type="InterPro" id="IPR003343">
    <property type="entry name" value="Big_2"/>
</dbReference>
<dbReference type="SMART" id="SM00635">
    <property type="entry name" value="BID_2"/>
    <property type="match status" value="1"/>
</dbReference>
<evidence type="ECO:0000256" key="1">
    <source>
        <dbReference type="SAM" id="SignalP"/>
    </source>
</evidence>
<dbReference type="RefSeq" id="WP_115499683.1">
    <property type="nucleotide sequence ID" value="NZ_JACRTI010000023.1"/>
</dbReference>
<dbReference type="SUPFAM" id="SSF49373">
    <property type="entry name" value="Invasin/intimin cell-adhesion fragments"/>
    <property type="match status" value="1"/>
</dbReference>